<dbReference type="InterPro" id="IPR038765">
    <property type="entry name" value="Papain-like_cys_pep_sf"/>
</dbReference>
<evidence type="ECO:0000256" key="7">
    <source>
        <dbReference type="ARBA" id="ARBA00051843"/>
    </source>
</evidence>
<feature type="domain" description="Transglutaminase-like" evidence="10">
    <location>
        <begin position="275"/>
        <end position="373"/>
    </location>
</feature>
<dbReference type="PANTHER" id="PTHR11590">
    <property type="entry name" value="PROTEIN-GLUTAMINE GAMMA-GLUTAMYLTRANSFERASE"/>
    <property type="match status" value="1"/>
</dbReference>
<keyword evidence="4 9" id="KW-0106">Calcium</keyword>
<dbReference type="Pfam" id="PF00868">
    <property type="entry name" value="Transglut_N"/>
    <property type="match status" value="1"/>
</dbReference>
<dbReference type="InterPro" id="IPR036238">
    <property type="entry name" value="Transglutaminase_C_sf"/>
</dbReference>
<evidence type="ECO:0000256" key="4">
    <source>
        <dbReference type="ARBA" id="ARBA00022837"/>
    </source>
</evidence>
<dbReference type="Pfam" id="PF01841">
    <property type="entry name" value="Transglut_core"/>
    <property type="match status" value="1"/>
</dbReference>
<dbReference type="SUPFAM" id="SSF54001">
    <property type="entry name" value="Cysteine proteinases"/>
    <property type="match status" value="1"/>
</dbReference>
<dbReference type="Proteomes" id="UP000829291">
    <property type="component" value="Chromosome 3"/>
</dbReference>
<dbReference type="AlphaFoldDB" id="A0A6J0CD35"/>
<dbReference type="RefSeq" id="XP_046590918.1">
    <property type="nucleotide sequence ID" value="XM_046734962.1"/>
</dbReference>
<evidence type="ECO:0000256" key="6">
    <source>
        <dbReference type="ARBA" id="ARBA00024222"/>
    </source>
</evidence>
<dbReference type="SUPFAM" id="SSF49309">
    <property type="entry name" value="Transglutaminase, two C-terminal domains"/>
    <property type="match status" value="2"/>
</dbReference>
<feature type="active site" evidence="8">
    <location>
        <position position="370"/>
    </location>
</feature>
<evidence type="ECO:0000313" key="11">
    <source>
        <dbReference type="Proteomes" id="UP000829291"/>
    </source>
</evidence>
<dbReference type="SUPFAM" id="SSF81296">
    <property type="entry name" value="E set domains"/>
    <property type="match status" value="1"/>
</dbReference>
<dbReference type="GO" id="GO:0003810">
    <property type="term" value="F:protein-glutamine gamma-glutamyltransferase activity"/>
    <property type="evidence" value="ECO:0007669"/>
    <property type="project" value="UniProtKB-EC"/>
</dbReference>
<sequence>MTSSEPLVVDSVYLYEKENAVAHHTGNYELVHLEPPTPVLRRGQPFNVAVRFNRPYVDSTDIVRLLFSFGPNPNVMKGTRGINTVTNRDTYLHDLESWGVRMVGSSAEDLSVEVRSPVDSPVGIWQLNIETTTLGSKKAPNTFQFEKDIYVLFNPWVKEDLVYMENQRLLDEYVTNDTGKIWVGALGSCRGREWVFGQFDACVLPACQLLLERSGIKAISRGDPVKMTRAISRIVNSNDDQGVLTGRWDGEYSDGTAPASWTGSVPILEEFLKSGEAVNYGQCWVFAGVVTTVCRALGIPSRVISNMVSAHDANASLSVDRYYNADNEELEYDPENPLGEDSVWNYHVWNDVWMARPDLPMGYGGWQAIDATPQETSDGFYQCGPTSVEAIKQGAVGYNYDVPFMLASVNADLMRWKENSESDFGWSKIECNKYHIGRMILTKAPYIFDPNGDKDRQDITSFYKAKEGTDAERLTLYRAVRGTERAKRFYAVPDPAKEDVEFDLVELERIKIGEPFAVTVRIENKSNQPRNISAILSAGSVYYTGVKANLVKRATGEFTVQPGGTEKLKLTVTVDDYLDKLVEYAIMKLYAIATVKETRQTWAEEDDFQVLKPPITIKIQDDLSVGKPAAISLSFTNPLKKTLTECKFNYAGPGLARNKTLAFRDVAPGELVHVEHQLIPQKAGQQTIIATFTSKQLVDVTGSKSVEVFEN</sequence>
<dbReference type="SMART" id="SM00460">
    <property type="entry name" value="TGc"/>
    <property type="match status" value="1"/>
</dbReference>
<evidence type="ECO:0000313" key="12">
    <source>
        <dbReference type="RefSeq" id="XP_015524522.1"/>
    </source>
</evidence>
<comment type="catalytic activity">
    <reaction evidence="7">
        <text>L-glutaminyl-[protein] + L-lysyl-[protein] = [protein]-L-lysyl-N(6)-5-L-glutamyl-[protein] + NH4(+)</text>
        <dbReference type="Rhea" id="RHEA:54816"/>
        <dbReference type="Rhea" id="RHEA-COMP:9752"/>
        <dbReference type="Rhea" id="RHEA-COMP:10207"/>
        <dbReference type="Rhea" id="RHEA-COMP:14005"/>
        <dbReference type="ChEBI" id="CHEBI:28938"/>
        <dbReference type="ChEBI" id="CHEBI:29969"/>
        <dbReference type="ChEBI" id="CHEBI:30011"/>
        <dbReference type="ChEBI" id="CHEBI:138370"/>
        <dbReference type="EC" id="2.3.2.13"/>
    </reaction>
</comment>
<dbReference type="FunCoup" id="A0A6J0CD35">
    <property type="interactions" value="38"/>
</dbReference>
<dbReference type="GO" id="GO:0046872">
    <property type="term" value="F:metal ion binding"/>
    <property type="evidence" value="ECO:0007669"/>
    <property type="project" value="UniProtKB-KW"/>
</dbReference>
<feature type="binding site" evidence="9">
    <location>
        <position position="472"/>
    </location>
    <ligand>
        <name>Ca(2+)</name>
        <dbReference type="ChEBI" id="CHEBI:29108"/>
    </ligand>
</feature>
<dbReference type="Gene3D" id="2.60.40.10">
    <property type="entry name" value="Immunoglobulins"/>
    <property type="match status" value="3"/>
</dbReference>
<keyword evidence="5" id="KW-0012">Acyltransferase</keyword>
<evidence type="ECO:0000256" key="9">
    <source>
        <dbReference type="PIRSR" id="PIRSR000459-2"/>
    </source>
</evidence>
<protein>
    <recommendedName>
        <fullName evidence="6">protein-glutamine gamma-glutamyltransferase</fullName>
        <ecNumber evidence="6">2.3.2.13</ecNumber>
    </recommendedName>
</protein>
<dbReference type="FunFam" id="3.90.260.10:FF:000001">
    <property type="entry name" value="Protein-glutamine gamma-glutamyltransferase 2"/>
    <property type="match status" value="1"/>
</dbReference>
<name>A0A6J0CD35_NEOLC</name>
<accession>A0A6J0CD35</accession>
<evidence type="ECO:0000256" key="5">
    <source>
        <dbReference type="ARBA" id="ARBA00023315"/>
    </source>
</evidence>
<proteinExistence type="inferred from homology"/>
<dbReference type="PANTHER" id="PTHR11590:SF40">
    <property type="entry name" value="HEMOCYTE PROTEIN-GLUTAMINE GAMMA-GLUTAMYLTRANSFERASE-LIKE PROTEIN"/>
    <property type="match status" value="1"/>
</dbReference>
<evidence type="ECO:0000313" key="14">
    <source>
        <dbReference type="RefSeq" id="XP_046590918.1"/>
    </source>
</evidence>
<feature type="binding site" evidence="9">
    <location>
        <position position="412"/>
    </location>
    <ligand>
        <name>Ca(2+)</name>
        <dbReference type="ChEBI" id="CHEBI:29108"/>
    </ligand>
</feature>
<feature type="binding site" evidence="9">
    <location>
        <position position="410"/>
    </location>
    <ligand>
        <name>Ca(2+)</name>
        <dbReference type="ChEBI" id="CHEBI:29108"/>
    </ligand>
</feature>
<feature type="binding site" evidence="9">
    <location>
        <position position="467"/>
    </location>
    <ligand>
        <name>Ca(2+)</name>
        <dbReference type="ChEBI" id="CHEBI:29108"/>
    </ligand>
</feature>
<dbReference type="PIRSF" id="PIRSF000459">
    <property type="entry name" value="TGM_EBP42"/>
    <property type="match status" value="1"/>
</dbReference>
<evidence type="ECO:0000313" key="13">
    <source>
        <dbReference type="RefSeq" id="XP_046590917.1"/>
    </source>
</evidence>
<reference evidence="12" key="1">
    <citation type="submission" date="2025-04" db="UniProtKB">
        <authorList>
            <consortium name="RefSeq"/>
        </authorList>
    </citation>
    <scope>IDENTIFICATION</scope>
    <source>
        <tissue evidence="13 14">Thorax and Abdomen</tissue>
        <tissue evidence="12">Whole body</tissue>
    </source>
</reference>
<dbReference type="InterPro" id="IPR014756">
    <property type="entry name" value="Ig_E-set"/>
</dbReference>
<gene>
    <name evidence="12 13 14" type="primary">LOC107227790</name>
</gene>
<keyword evidence="3 9" id="KW-0479">Metal-binding</keyword>
<dbReference type="OrthoDB" id="437511at2759"/>
<evidence type="ECO:0000256" key="2">
    <source>
        <dbReference type="ARBA" id="ARBA00022679"/>
    </source>
</evidence>
<organism evidence="11 12">
    <name type="scientific">Neodiprion lecontei</name>
    <name type="common">Redheaded pine sawfly</name>
    <dbReference type="NCBI Taxonomy" id="441921"/>
    <lineage>
        <taxon>Eukaryota</taxon>
        <taxon>Metazoa</taxon>
        <taxon>Ecdysozoa</taxon>
        <taxon>Arthropoda</taxon>
        <taxon>Hexapoda</taxon>
        <taxon>Insecta</taxon>
        <taxon>Pterygota</taxon>
        <taxon>Neoptera</taxon>
        <taxon>Endopterygota</taxon>
        <taxon>Hymenoptera</taxon>
        <taxon>Tenthredinoidea</taxon>
        <taxon>Diprionidae</taxon>
        <taxon>Diprioninae</taxon>
        <taxon>Neodiprion</taxon>
    </lineage>
</organism>
<dbReference type="FunFam" id="2.60.40.10:FF:000090">
    <property type="entry name" value="Protein-glutamine gamma-glutamyltransferase 2"/>
    <property type="match status" value="1"/>
</dbReference>
<dbReference type="InterPro" id="IPR013808">
    <property type="entry name" value="Transglutaminase_AS"/>
</dbReference>
<dbReference type="InterPro" id="IPR008958">
    <property type="entry name" value="Transglutaminase_C"/>
</dbReference>
<comment type="cofactor">
    <cofactor evidence="9">
        <name>Ca(2+)</name>
        <dbReference type="ChEBI" id="CHEBI:29108"/>
    </cofactor>
    <text evidence="9">Binds 1 Ca(2+) ion per subunit.</text>
</comment>
<dbReference type="RefSeq" id="XP_046590917.1">
    <property type="nucleotide sequence ID" value="XM_046734961.1"/>
</dbReference>
<comment type="similarity">
    <text evidence="1">Belongs to the transglutaminase superfamily. Transglutaminase family.</text>
</comment>
<dbReference type="InterPro" id="IPR023608">
    <property type="entry name" value="Transglutaminase_animal"/>
</dbReference>
<evidence type="ECO:0000256" key="1">
    <source>
        <dbReference type="ARBA" id="ARBA00005968"/>
    </source>
</evidence>
<feature type="active site" evidence="8">
    <location>
        <position position="283"/>
    </location>
</feature>
<dbReference type="RefSeq" id="XP_015524522.1">
    <property type="nucleotide sequence ID" value="XM_015669036.1"/>
</dbReference>
<dbReference type="Gene3D" id="3.90.260.10">
    <property type="entry name" value="Transglutaminase-like"/>
    <property type="match status" value="1"/>
</dbReference>
<dbReference type="KEGG" id="nlo:107227790"/>
<keyword evidence="11" id="KW-1185">Reference proteome</keyword>
<feature type="active site" evidence="8">
    <location>
        <position position="347"/>
    </location>
</feature>
<dbReference type="Pfam" id="PF00927">
    <property type="entry name" value="Transglut_C"/>
    <property type="match status" value="2"/>
</dbReference>
<dbReference type="InterPro" id="IPR001102">
    <property type="entry name" value="Transglutaminase_N"/>
</dbReference>
<dbReference type="InterPro" id="IPR002931">
    <property type="entry name" value="Transglutaminase-like"/>
</dbReference>
<dbReference type="GeneID" id="107227790"/>
<keyword evidence="2" id="KW-0808">Transferase</keyword>
<dbReference type="InterPro" id="IPR050779">
    <property type="entry name" value="Transglutaminase"/>
</dbReference>
<evidence type="ECO:0000256" key="8">
    <source>
        <dbReference type="PIRSR" id="PIRSR000459-1"/>
    </source>
</evidence>
<evidence type="ECO:0000259" key="10">
    <source>
        <dbReference type="SMART" id="SM00460"/>
    </source>
</evidence>
<dbReference type="EC" id="2.3.2.13" evidence="6"/>
<dbReference type="PROSITE" id="PS00547">
    <property type="entry name" value="TRANSGLUTAMINASES"/>
    <property type="match status" value="1"/>
</dbReference>
<dbReference type="FunFam" id="2.60.40.10:FF:000171">
    <property type="entry name" value="protein-glutamine gamma-glutamyltransferase 6"/>
    <property type="match status" value="1"/>
</dbReference>
<dbReference type="InParanoid" id="A0A6J0CD35"/>
<dbReference type="InterPro" id="IPR013783">
    <property type="entry name" value="Ig-like_fold"/>
</dbReference>
<dbReference type="InterPro" id="IPR036985">
    <property type="entry name" value="Transglutaminase-like_sf"/>
</dbReference>
<evidence type="ECO:0000256" key="3">
    <source>
        <dbReference type="ARBA" id="ARBA00022723"/>
    </source>
</evidence>